<protein>
    <submittedName>
        <fullName evidence="1">Cell division cycle 16 homolog</fullName>
    </submittedName>
</protein>
<organism evidence="1">
    <name type="scientific">Nothobranchius kadleci</name>
    <name type="common">African annual killifish</name>
    <dbReference type="NCBI Taxonomy" id="1051664"/>
    <lineage>
        <taxon>Eukaryota</taxon>
        <taxon>Metazoa</taxon>
        <taxon>Chordata</taxon>
        <taxon>Craniata</taxon>
        <taxon>Vertebrata</taxon>
        <taxon>Euteleostomi</taxon>
        <taxon>Actinopterygii</taxon>
        <taxon>Neopterygii</taxon>
        <taxon>Teleostei</taxon>
        <taxon>Neoteleostei</taxon>
        <taxon>Acanthomorphata</taxon>
        <taxon>Ovalentaria</taxon>
        <taxon>Atherinomorphae</taxon>
        <taxon>Cyprinodontiformes</taxon>
        <taxon>Nothobranchiidae</taxon>
        <taxon>Nothobranchius</taxon>
    </lineage>
</organism>
<evidence type="ECO:0000313" key="1">
    <source>
        <dbReference type="EMBL" id="SBP66231.1"/>
    </source>
</evidence>
<reference evidence="1" key="1">
    <citation type="submission" date="2016-05" db="EMBL/GenBank/DDBJ databases">
        <authorList>
            <person name="Lavstsen T."/>
            <person name="Jespersen J.S."/>
        </authorList>
    </citation>
    <scope>NUCLEOTIDE SEQUENCE</scope>
    <source>
        <tissue evidence="1">Brain</tissue>
    </source>
</reference>
<keyword evidence="1" id="KW-0131">Cell cycle</keyword>
<gene>
    <name evidence="1" type="primary">CDC16</name>
</gene>
<dbReference type="GO" id="GO:0051301">
    <property type="term" value="P:cell division"/>
    <property type="evidence" value="ECO:0007669"/>
    <property type="project" value="UniProtKB-KW"/>
</dbReference>
<dbReference type="AlphaFoldDB" id="A0A1A8BHV0"/>
<keyword evidence="1" id="KW-0132">Cell division</keyword>
<reference evidence="1" key="2">
    <citation type="submission" date="2016-06" db="EMBL/GenBank/DDBJ databases">
        <title>The genome of a short-lived fish provides insights into sex chromosome evolution and the genetic control of aging.</title>
        <authorList>
            <person name="Reichwald K."/>
            <person name="Felder M."/>
            <person name="Petzold A."/>
            <person name="Koch P."/>
            <person name="Groth M."/>
            <person name="Platzer M."/>
        </authorList>
    </citation>
    <scope>NUCLEOTIDE SEQUENCE</scope>
    <source>
        <tissue evidence="1">Brain</tissue>
    </source>
</reference>
<proteinExistence type="predicted"/>
<sequence>MPSEAPTLRTCRFYFISNKKKCFTRIRSKRSC</sequence>
<accession>A0A1A8BHV0</accession>
<dbReference type="EMBL" id="HADZ01002290">
    <property type="protein sequence ID" value="SBP66231.1"/>
    <property type="molecule type" value="Transcribed_RNA"/>
</dbReference>
<name>A0A1A8BHV0_NOTKA</name>